<dbReference type="Proteomes" id="UP000805649">
    <property type="component" value="Unassembled WGS sequence"/>
</dbReference>
<protein>
    <submittedName>
        <fullName evidence="1">Uncharacterized protein</fullName>
    </submittedName>
</protein>
<organism evidence="1 2">
    <name type="scientific">Colletotrichum truncatum</name>
    <name type="common">Anthracnose fungus</name>
    <name type="synonym">Colletotrichum capsici</name>
    <dbReference type="NCBI Taxonomy" id="5467"/>
    <lineage>
        <taxon>Eukaryota</taxon>
        <taxon>Fungi</taxon>
        <taxon>Dikarya</taxon>
        <taxon>Ascomycota</taxon>
        <taxon>Pezizomycotina</taxon>
        <taxon>Sordariomycetes</taxon>
        <taxon>Hypocreomycetidae</taxon>
        <taxon>Glomerellales</taxon>
        <taxon>Glomerellaceae</taxon>
        <taxon>Colletotrichum</taxon>
        <taxon>Colletotrichum truncatum species complex</taxon>
    </lineage>
</organism>
<sequence>MKLSAVLVALSLSWTAQACARYKYCHRYNADCTPNDDITMKACDGYPIIRDQGYTECNHYRFGIFGSSALDNCIFRSWCLYHGATGDDSSCRAKVRY</sequence>
<accession>A0ACC3ZFN5</accession>
<evidence type="ECO:0000313" key="2">
    <source>
        <dbReference type="Proteomes" id="UP000805649"/>
    </source>
</evidence>
<comment type="caution">
    <text evidence="1">The sequence shown here is derived from an EMBL/GenBank/DDBJ whole genome shotgun (WGS) entry which is preliminary data.</text>
</comment>
<name>A0ACC3ZFN5_COLTU</name>
<gene>
    <name evidence="1" type="ORF">CTRU02_200833</name>
</gene>
<reference evidence="1 2" key="1">
    <citation type="journal article" date="2020" name="Phytopathology">
        <title>Genome Sequence Resources of Colletotrichum truncatum, C. plurivorum, C. musicola, and C. sojae: Four Species Pathogenic to Soybean (Glycine max).</title>
        <authorList>
            <person name="Rogerio F."/>
            <person name="Boufleur T.R."/>
            <person name="Ciampi-Guillardi M."/>
            <person name="Sukno S.A."/>
            <person name="Thon M.R."/>
            <person name="Massola Junior N.S."/>
            <person name="Baroncelli R."/>
        </authorList>
    </citation>
    <scope>NUCLEOTIDE SEQUENCE [LARGE SCALE GENOMIC DNA]</scope>
    <source>
        <strain evidence="1 2">CMES1059</strain>
    </source>
</reference>
<dbReference type="EMBL" id="VUJX02000001">
    <property type="protein sequence ID" value="KAL0942947.1"/>
    <property type="molecule type" value="Genomic_DNA"/>
</dbReference>
<keyword evidence="2" id="KW-1185">Reference proteome</keyword>
<evidence type="ECO:0000313" key="1">
    <source>
        <dbReference type="EMBL" id="KAL0942947.1"/>
    </source>
</evidence>
<proteinExistence type="predicted"/>